<keyword evidence="2" id="KW-0238">DNA-binding</keyword>
<organism evidence="5 6">
    <name type="scientific">Flagellimonas maritima</name>
    <dbReference type="NCBI Taxonomy" id="1383885"/>
    <lineage>
        <taxon>Bacteria</taxon>
        <taxon>Pseudomonadati</taxon>
        <taxon>Bacteroidota</taxon>
        <taxon>Flavobacteriia</taxon>
        <taxon>Flavobacteriales</taxon>
        <taxon>Flavobacteriaceae</taxon>
        <taxon>Flagellimonas</taxon>
    </lineage>
</organism>
<feature type="domain" description="HTH asnC-type" evidence="4">
    <location>
        <begin position="10"/>
        <end position="73"/>
    </location>
</feature>
<proteinExistence type="predicted"/>
<dbReference type="GO" id="GO:0005829">
    <property type="term" value="C:cytosol"/>
    <property type="evidence" value="ECO:0007669"/>
    <property type="project" value="TreeGrafter"/>
</dbReference>
<dbReference type="InterPro" id="IPR019888">
    <property type="entry name" value="Tscrpt_reg_AsnC-like"/>
</dbReference>
<dbReference type="KEGG" id="spon:HME9304_03316"/>
<dbReference type="GO" id="GO:0043565">
    <property type="term" value="F:sequence-specific DNA binding"/>
    <property type="evidence" value="ECO:0007669"/>
    <property type="project" value="InterPro"/>
</dbReference>
<sequence length="164" mass="19197">MNRKYTDMDLDEKDKKLIKLLQDNCKKTTKEYADSLELSKTAVYERIRRLERQGIITKYVALIDKEAVQRDFTVLCHVRLVQHTKENVLRFEREILKLDEVSECFHISGDYDYILKINVKNMKEYREFMVAKLTAISNIGSTQSSFSIKEVKNSPSVFVGFGDD</sequence>
<dbReference type="PROSITE" id="PS50956">
    <property type="entry name" value="HTH_ASNC_2"/>
    <property type="match status" value="1"/>
</dbReference>
<dbReference type="AlphaFoldDB" id="A0A2Z4LXM3"/>
<protein>
    <submittedName>
        <fullName evidence="5">Transcriptional regulator AzlB</fullName>
    </submittedName>
</protein>
<dbReference type="InterPro" id="IPR011008">
    <property type="entry name" value="Dimeric_a/b-barrel"/>
</dbReference>
<evidence type="ECO:0000313" key="5">
    <source>
        <dbReference type="EMBL" id="AWX46284.1"/>
    </source>
</evidence>
<dbReference type="InterPro" id="IPR000485">
    <property type="entry name" value="AsnC-type_HTH_dom"/>
</dbReference>
<dbReference type="InterPro" id="IPR011991">
    <property type="entry name" value="ArsR-like_HTH"/>
</dbReference>
<dbReference type="Gene3D" id="3.30.70.920">
    <property type="match status" value="1"/>
</dbReference>
<dbReference type="Pfam" id="PF13412">
    <property type="entry name" value="HTH_24"/>
    <property type="match status" value="1"/>
</dbReference>
<dbReference type="CDD" id="cd00090">
    <property type="entry name" value="HTH_ARSR"/>
    <property type="match status" value="1"/>
</dbReference>
<name>A0A2Z4LXM3_9FLAO</name>
<reference evidence="5 6" key="1">
    <citation type="submission" date="2018-06" db="EMBL/GenBank/DDBJ databases">
        <title>Spongiibacterium sp. HME9304 Genome sequencing and assembly.</title>
        <authorList>
            <person name="Kang H."/>
            <person name="Kim H."/>
            <person name="Joh K."/>
        </authorList>
    </citation>
    <scope>NUCLEOTIDE SEQUENCE [LARGE SCALE GENOMIC DNA]</scope>
    <source>
        <strain evidence="5 6">HME9304</strain>
    </source>
</reference>
<dbReference type="InterPro" id="IPR036390">
    <property type="entry name" value="WH_DNA-bd_sf"/>
</dbReference>
<gene>
    <name evidence="5" type="ORF">HME9304_03316</name>
</gene>
<evidence type="ECO:0000259" key="4">
    <source>
        <dbReference type="PROSITE" id="PS50956"/>
    </source>
</evidence>
<keyword evidence="3" id="KW-0804">Transcription</keyword>
<accession>A0A2Z4LXM3</accession>
<dbReference type="SUPFAM" id="SSF54909">
    <property type="entry name" value="Dimeric alpha+beta barrel"/>
    <property type="match status" value="1"/>
</dbReference>
<dbReference type="Proteomes" id="UP000248536">
    <property type="component" value="Chromosome"/>
</dbReference>
<dbReference type="PANTHER" id="PTHR30154">
    <property type="entry name" value="LEUCINE-RESPONSIVE REGULATORY PROTEIN"/>
    <property type="match status" value="1"/>
</dbReference>
<dbReference type="Gene3D" id="1.10.10.10">
    <property type="entry name" value="Winged helix-like DNA-binding domain superfamily/Winged helix DNA-binding domain"/>
    <property type="match status" value="1"/>
</dbReference>
<dbReference type="PRINTS" id="PR00033">
    <property type="entry name" value="HTHASNC"/>
</dbReference>
<dbReference type="Pfam" id="PF01037">
    <property type="entry name" value="AsnC_trans_reg"/>
    <property type="match status" value="1"/>
</dbReference>
<dbReference type="GO" id="GO:0043200">
    <property type="term" value="P:response to amino acid"/>
    <property type="evidence" value="ECO:0007669"/>
    <property type="project" value="TreeGrafter"/>
</dbReference>
<keyword evidence="6" id="KW-1185">Reference proteome</keyword>
<dbReference type="EMBL" id="CP030104">
    <property type="protein sequence ID" value="AWX46284.1"/>
    <property type="molecule type" value="Genomic_DNA"/>
</dbReference>
<evidence type="ECO:0000256" key="2">
    <source>
        <dbReference type="ARBA" id="ARBA00023125"/>
    </source>
</evidence>
<dbReference type="InterPro" id="IPR036388">
    <property type="entry name" value="WH-like_DNA-bd_sf"/>
</dbReference>
<dbReference type="SUPFAM" id="SSF46785">
    <property type="entry name" value="Winged helix' DNA-binding domain"/>
    <property type="match status" value="1"/>
</dbReference>
<dbReference type="InterPro" id="IPR019887">
    <property type="entry name" value="Tscrpt_reg_AsnC/Lrp_C"/>
</dbReference>
<dbReference type="PANTHER" id="PTHR30154:SF34">
    <property type="entry name" value="TRANSCRIPTIONAL REGULATOR AZLB"/>
    <property type="match status" value="1"/>
</dbReference>
<keyword evidence="1" id="KW-0805">Transcription regulation</keyword>
<evidence type="ECO:0000313" key="6">
    <source>
        <dbReference type="Proteomes" id="UP000248536"/>
    </source>
</evidence>
<dbReference type="GO" id="GO:0006355">
    <property type="term" value="P:regulation of DNA-templated transcription"/>
    <property type="evidence" value="ECO:0007669"/>
    <property type="project" value="UniProtKB-ARBA"/>
</dbReference>
<evidence type="ECO:0000256" key="1">
    <source>
        <dbReference type="ARBA" id="ARBA00023015"/>
    </source>
</evidence>
<dbReference type="SMART" id="SM00344">
    <property type="entry name" value="HTH_ASNC"/>
    <property type="match status" value="1"/>
</dbReference>
<evidence type="ECO:0000256" key="3">
    <source>
        <dbReference type="ARBA" id="ARBA00023163"/>
    </source>
</evidence>